<dbReference type="AlphaFoldDB" id="A0A4U6D049"/>
<accession>A0A4U6D049</accession>
<keyword evidence="2" id="KW-1185">Reference proteome</keyword>
<sequence length="389" mass="40480">MALPGVQINVSDGALGRTTVTDDGVAAMVLTGIAASGLALNVPARIYSLSDAATLGIAVATHPYAYGQISDFYSKTGVGAELWIILVAEATTHAAVFTATTGPMQKLLDAAQGRVTIAATALGRAVGYTPTMTGLLDYDLVAVATLAQAVANGQTAKFSPLRVVLDGSYLVTPLTGVVSVKGANDRVGVFLGVTESGKRTASMGMFLGALAAIPVHQSIARVKTGMFSANGALTSGLPLSGYSDAQLGSLHDAGYMILRSFQGLQGAFISKDLTLASDTSDYTSIALGRTMDKAIRLAYQTYVLELNDTVEISSDGKLLPTKVSYIEDVIRRTLNQRMVAEGNCSAVNVSVDPNQNVLSTEMIKVVVKITPLGYLGSIVVELGFFNPSN</sequence>
<protein>
    <recommendedName>
        <fullName evidence="3">DUF2586 family protein</fullName>
    </recommendedName>
</protein>
<evidence type="ECO:0000313" key="2">
    <source>
        <dbReference type="Proteomes" id="UP000304900"/>
    </source>
</evidence>
<name>A0A4U6D049_9BACT</name>
<organism evidence="1 2">
    <name type="scientific">Dyadobacter frigoris</name>
    <dbReference type="NCBI Taxonomy" id="2576211"/>
    <lineage>
        <taxon>Bacteria</taxon>
        <taxon>Pseudomonadati</taxon>
        <taxon>Bacteroidota</taxon>
        <taxon>Cytophagia</taxon>
        <taxon>Cytophagales</taxon>
        <taxon>Spirosomataceae</taxon>
        <taxon>Dyadobacter</taxon>
    </lineage>
</organism>
<reference evidence="1 2" key="1">
    <citation type="submission" date="2019-05" db="EMBL/GenBank/DDBJ databases">
        <title>Dyadobacter AR-3-8 sp. nov., isolated from arctic soil.</title>
        <authorList>
            <person name="Chaudhary D.K."/>
        </authorList>
    </citation>
    <scope>NUCLEOTIDE SEQUENCE [LARGE SCALE GENOMIC DNA]</scope>
    <source>
        <strain evidence="1 2">AR-3-8</strain>
    </source>
</reference>
<dbReference type="EMBL" id="SZVO01000012">
    <property type="protein sequence ID" value="TKT89477.1"/>
    <property type="molecule type" value="Genomic_DNA"/>
</dbReference>
<evidence type="ECO:0000313" key="1">
    <source>
        <dbReference type="EMBL" id="TKT89477.1"/>
    </source>
</evidence>
<comment type="caution">
    <text evidence="1">The sequence shown here is derived from an EMBL/GenBank/DDBJ whole genome shotgun (WGS) entry which is preliminary data.</text>
</comment>
<gene>
    <name evidence="1" type="ORF">FDK13_24350</name>
</gene>
<dbReference type="Pfam" id="PF10758">
    <property type="entry name" value="DUF2586"/>
    <property type="match status" value="1"/>
</dbReference>
<dbReference type="RefSeq" id="WP_137342614.1">
    <property type="nucleotide sequence ID" value="NZ_SZVO01000012.1"/>
</dbReference>
<dbReference type="Proteomes" id="UP000304900">
    <property type="component" value="Unassembled WGS sequence"/>
</dbReference>
<proteinExistence type="predicted"/>
<evidence type="ECO:0008006" key="3">
    <source>
        <dbReference type="Google" id="ProtNLM"/>
    </source>
</evidence>
<dbReference type="OrthoDB" id="975571at2"/>
<dbReference type="InterPro" id="IPR019694">
    <property type="entry name" value="Phage_HP1_Orf23"/>
</dbReference>